<gene>
    <name evidence="2" type="ORF">CSOJ01_16059</name>
</gene>
<organism evidence="2 3">
    <name type="scientific">Colletotrichum sojae</name>
    <dbReference type="NCBI Taxonomy" id="2175907"/>
    <lineage>
        <taxon>Eukaryota</taxon>
        <taxon>Fungi</taxon>
        <taxon>Dikarya</taxon>
        <taxon>Ascomycota</taxon>
        <taxon>Pezizomycotina</taxon>
        <taxon>Sordariomycetes</taxon>
        <taxon>Hypocreomycetidae</taxon>
        <taxon>Glomerellales</taxon>
        <taxon>Glomerellaceae</taxon>
        <taxon>Colletotrichum</taxon>
        <taxon>Colletotrichum orchidearum species complex</taxon>
    </lineage>
</organism>
<comment type="caution">
    <text evidence="2">The sequence shown here is derived from an EMBL/GenBank/DDBJ whole genome shotgun (WGS) entry which is preliminary data.</text>
</comment>
<name>A0A8H6IKH3_9PEZI</name>
<keyword evidence="3" id="KW-1185">Reference proteome</keyword>
<proteinExistence type="predicted"/>
<feature type="compositionally biased region" description="Basic and acidic residues" evidence="1">
    <location>
        <begin position="42"/>
        <end position="57"/>
    </location>
</feature>
<feature type="region of interest" description="Disordered" evidence="1">
    <location>
        <begin position="39"/>
        <end position="105"/>
    </location>
</feature>
<evidence type="ECO:0000313" key="3">
    <source>
        <dbReference type="Proteomes" id="UP000652219"/>
    </source>
</evidence>
<dbReference type="Proteomes" id="UP000652219">
    <property type="component" value="Unassembled WGS sequence"/>
</dbReference>
<dbReference type="EMBL" id="WIGN01000987">
    <property type="protein sequence ID" value="KAF6781713.1"/>
    <property type="molecule type" value="Genomic_DNA"/>
</dbReference>
<protein>
    <submittedName>
        <fullName evidence="2">Uncharacterized protein</fullName>
    </submittedName>
</protein>
<evidence type="ECO:0000313" key="2">
    <source>
        <dbReference type="EMBL" id="KAF6781713.1"/>
    </source>
</evidence>
<feature type="compositionally biased region" description="Basic and acidic residues" evidence="1">
    <location>
        <begin position="94"/>
        <end position="105"/>
    </location>
</feature>
<feature type="compositionally biased region" description="Basic and acidic residues" evidence="1">
    <location>
        <begin position="64"/>
        <end position="75"/>
    </location>
</feature>
<sequence length="105" mass="11626">MLNTRNAEYIELKARAEVNSTILRGLLGEVKTLQKQVCQGHESLKARMEAPDTHARSSSENIADDAKKTAAETPKRGPGRPRNRPQTEPLSAPQEKRGRPPKSVE</sequence>
<reference evidence="2 3" key="1">
    <citation type="journal article" date="2020" name="Phytopathology">
        <title>Genome Sequence Resources of Colletotrichum truncatum, C. plurivorum, C. musicola, and C. sojae: Four Species Pathogenic to Soybean (Glycine max).</title>
        <authorList>
            <person name="Rogerio F."/>
            <person name="Boufleur T.R."/>
            <person name="Ciampi-Guillardi M."/>
            <person name="Sukno S.A."/>
            <person name="Thon M.R."/>
            <person name="Massola Junior N.S."/>
            <person name="Baroncelli R."/>
        </authorList>
    </citation>
    <scope>NUCLEOTIDE SEQUENCE [LARGE SCALE GENOMIC DNA]</scope>
    <source>
        <strain evidence="2 3">LFN0009</strain>
    </source>
</reference>
<dbReference type="AlphaFoldDB" id="A0A8H6IKH3"/>
<accession>A0A8H6IKH3</accession>
<evidence type="ECO:0000256" key="1">
    <source>
        <dbReference type="SAM" id="MobiDB-lite"/>
    </source>
</evidence>